<keyword evidence="3" id="KW-1185">Reference proteome</keyword>
<dbReference type="EMBL" id="JBFOLK010000014">
    <property type="protein sequence ID" value="KAL2461531.1"/>
    <property type="molecule type" value="Genomic_DNA"/>
</dbReference>
<proteinExistence type="predicted"/>
<dbReference type="AlphaFoldDB" id="A0ABD1PG26"/>
<accession>A0ABD1PG26</accession>
<sequence length="105" mass="12009">MFDRLGAGSSIAPSQPAYSRHSENSEARNKKVMGPKHGPVELEEVKERPECYEDDDDKNLPFTNELKAMVNFRMPIMDKYNGRGNPSNHINIYKTKLQGHTHIPR</sequence>
<name>A0ABD1PG26_9LAMI</name>
<reference evidence="3" key="1">
    <citation type="submission" date="2024-07" db="EMBL/GenBank/DDBJ databases">
        <title>Two chromosome-level genome assemblies of Korean endemic species Abeliophyllum distichum and Forsythia ovata (Oleaceae).</title>
        <authorList>
            <person name="Jang H."/>
        </authorList>
    </citation>
    <scope>NUCLEOTIDE SEQUENCE [LARGE SCALE GENOMIC DNA]</scope>
</reference>
<gene>
    <name evidence="2" type="ORF">Adt_44951</name>
</gene>
<evidence type="ECO:0008006" key="4">
    <source>
        <dbReference type="Google" id="ProtNLM"/>
    </source>
</evidence>
<feature type="region of interest" description="Disordered" evidence="1">
    <location>
        <begin position="1"/>
        <end position="60"/>
    </location>
</feature>
<evidence type="ECO:0000313" key="3">
    <source>
        <dbReference type="Proteomes" id="UP001604336"/>
    </source>
</evidence>
<organism evidence="2 3">
    <name type="scientific">Abeliophyllum distichum</name>
    <dbReference type="NCBI Taxonomy" id="126358"/>
    <lineage>
        <taxon>Eukaryota</taxon>
        <taxon>Viridiplantae</taxon>
        <taxon>Streptophyta</taxon>
        <taxon>Embryophyta</taxon>
        <taxon>Tracheophyta</taxon>
        <taxon>Spermatophyta</taxon>
        <taxon>Magnoliopsida</taxon>
        <taxon>eudicotyledons</taxon>
        <taxon>Gunneridae</taxon>
        <taxon>Pentapetalae</taxon>
        <taxon>asterids</taxon>
        <taxon>lamiids</taxon>
        <taxon>Lamiales</taxon>
        <taxon>Oleaceae</taxon>
        <taxon>Forsythieae</taxon>
        <taxon>Abeliophyllum</taxon>
    </lineage>
</organism>
<protein>
    <recommendedName>
        <fullName evidence="4">Reverse transcriptase domain-containing protein</fullName>
    </recommendedName>
</protein>
<evidence type="ECO:0000256" key="1">
    <source>
        <dbReference type="SAM" id="MobiDB-lite"/>
    </source>
</evidence>
<comment type="caution">
    <text evidence="2">The sequence shown here is derived from an EMBL/GenBank/DDBJ whole genome shotgun (WGS) entry which is preliminary data.</text>
</comment>
<feature type="compositionally biased region" description="Basic and acidic residues" evidence="1">
    <location>
        <begin position="38"/>
        <end position="51"/>
    </location>
</feature>
<dbReference type="Proteomes" id="UP001604336">
    <property type="component" value="Unassembled WGS sequence"/>
</dbReference>
<evidence type="ECO:0000313" key="2">
    <source>
        <dbReference type="EMBL" id="KAL2461531.1"/>
    </source>
</evidence>
<feature type="compositionally biased region" description="Basic and acidic residues" evidence="1">
    <location>
        <begin position="20"/>
        <end position="29"/>
    </location>
</feature>